<organism evidence="11 12">
    <name type="scientific">Pontibacter locisalis</name>
    <dbReference type="NCBI Taxonomy" id="1719035"/>
    <lineage>
        <taxon>Bacteria</taxon>
        <taxon>Pseudomonadati</taxon>
        <taxon>Bacteroidota</taxon>
        <taxon>Cytophagia</taxon>
        <taxon>Cytophagales</taxon>
        <taxon>Hymenobacteraceae</taxon>
        <taxon>Pontibacter</taxon>
    </lineage>
</organism>
<dbReference type="RefSeq" id="WP_377503612.1">
    <property type="nucleotide sequence ID" value="NZ_JBHULU010000005.1"/>
</dbReference>
<evidence type="ECO:0000313" key="11">
    <source>
        <dbReference type="EMBL" id="MFD2513152.1"/>
    </source>
</evidence>
<keyword evidence="6 8" id="KW-0560">Oxidoreductase</keyword>
<comment type="similarity">
    <text evidence="3 8">Belongs to the GcvP family.</text>
</comment>
<sequence length="972" mass="106936">MIFKTKPADVFKERHNGPDKEQMQDMLGTIGVNSLDQLIDETVPAAIRLKKPLNLPAALTEKDFLNKFSQIAKQNKVYKSYIGLGYNDTIVPPVILRNIMENPGWYTAYTPYQAEIAQGRLEALINYQTMVMDLTGMEIANASLLDEGTAAAEAMGMFFAQRKGARKNATRFFVSDLVLPQTIDVLASRATPIGIELVIGDHQEADLNDESLFGALLQYPAANGAVYDYTDFISRAHGQDILVAVAADILSLTLLTPPGEMGADAVVGTTQRFGVPMGFGGPHAGYFATKDAFKRVIPGRIIGLSVDAEGNRAYRMALQTREQHIRREKATSNICTAQVLLAVMSGMYAVYHGPRRLKYIGLNVHALTQQLDKGLKALGFEQQNQHYFDTLNIVLGSADMQEAIRKEAEATGINFLYNGDTKIGISLNQNTDLQDIKAVLAVFAKVAGKSADVLTIDTLPEETDITWADSLIRKSEYLQQEVFNKHHSEHEMLRYMKHLENKDISLVHSMIPLGSCTMKLNATSEMIPVTWPEIGQLHPFAPSDQTKGYEQIFSDLEAWLCEITRFDAVSLQPNSGAQGEYAGLMVIRAYHESRGDHHRNIALIPSSAHGTNPASAVMAGMKVVIVKCDEKGNIDVADLRAKAEQYKNELSCLMVTYPSTHGVYEESIIEVCQVIHDNGGRVYMDGANMNAQVGLTSPAHIGADVCHLNLHKTFCIPHGGGGPGMGPIGVVKDLAPFLPGHAVRKINGEKAIHAVSAAPWGSASILPISYAYIAMMGGEGLTEATKVAILNANYIKARLEQHYPVLYVGKNGRCAHEMILDCREFKKVGIEVEDIAKRLMDYGFHAPTVSFPVAGTLMVEPTESEPKEELDRFCNVMISIREEIREIESGKADQKNNVLKNAPHTAKVVMVENWERPYSREKAVFPMAFLRDNKVWPTVSRIDSAYGDRNLVCSCAPIEAYSENGNEMVAIG</sequence>
<keyword evidence="12" id="KW-1185">Reference proteome</keyword>
<evidence type="ECO:0000256" key="1">
    <source>
        <dbReference type="ARBA" id="ARBA00001933"/>
    </source>
</evidence>
<dbReference type="InterPro" id="IPR015424">
    <property type="entry name" value="PyrdxlP-dep_Trfase"/>
</dbReference>
<keyword evidence="5 8" id="KW-0663">Pyridoxal phosphate</keyword>
<dbReference type="Pfam" id="PF21478">
    <property type="entry name" value="GcvP2_C"/>
    <property type="match status" value="1"/>
</dbReference>
<evidence type="ECO:0000256" key="5">
    <source>
        <dbReference type="ARBA" id="ARBA00022898"/>
    </source>
</evidence>
<dbReference type="InterPro" id="IPR049315">
    <property type="entry name" value="GDC-P_N"/>
</dbReference>
<evidence type="ECO:0000259" key="10">
    <source>
        <dbReference type="Pfam" id="PF21478"/>
    </source>
</evidence>
<evidence type="ECO:0000256" key="8">
    <source>
        <dbReference type="HAMAP-Rule" id="MF_00711"/>
    </source>
</evidence>
<dbReference type="InterPro" id="IPR003437">
    <property type="entry name" value="GcvP"/>
</dbReference>
<comment type="subunit">
    <text evidence="4 8">The glycine cleavage system is composed of four proteins: P, T, L and H.</text>
</comment>
<feature type="domain" description="Glycine dehydrogenase C-terminal" evidence="10">
    <location>
        <begin position="784"/>
        <end position="904"/>
    </location>
</feature>
<evidence type="ECO:0000313" key="12">
    <source>
        <dbReference type="Proteomes" id="UP001597544"/>
    </source>
</evidence>
<dbReference type="PANTHER" id="PTHR11773:SF1">
    <property type="entry name" value="GLYCINE DEHYDROGENASE (DECARBOXYLATING), MITOCHONDRIAL"/>
    <property type="match status" value="1"/>
</dbReference>
<evidence type="ECO:0000256" key="3">
    <source>
        <dbReference type="ARBA" id="ARBA00010756"/>
    </source>
</evidence>
<dbReference type="InterPro" id="IPR015421">
    <property type="entry name" value="PyrdxlP-dep_Trfase_major"/>
</dbReference>
<feature type="domain" description="Glycine cleavage system P-protein N-terminal" evidence="9">
    <location>
        <begin position="13"/>
        <end position="443"/>
    </location>
</feature>
<comment type="catalytic activity">
    <reaction evidence="7 8">
        <text>N(6)-[(R)-lipoyl]-L-lysyl-[glycine-cleavage complex H protein] + glycine + H(+) = N(6)-[(R)-S(8)-aminomethyldihydrolipoyl]-L-lysyl-[glycine-cleavage complex H protein] + CO2</text>
        <dbReference type="Rhea" id="RHEA:24304"/>
        <dbReference type="Rhea" id="RHEA-COMP:10494"/>
        <dbReference type="Rhea" id="RHEA-COMP:10495"/>
        <dbReference type="ChEBI" id="CHEBI:15378"/>
        <dbReference type="ChEBI" id="CHEBI:16526"/>
        <dbReference type="ChEBI" id="CHEBI:57305"/>
        <dbReference type="ChEBI" id="CHEBI:83099"/>
        <dbReference type="ChEBI" id="CHEBI:83143"/>
        <dbReference type="EC" id="1.4.4.2"/>
    </reaction>
</comment>
<comment type="caution">
    <text evidence="11">The sequence shown here is derived from an EMBL/GenBank/DDBJ whole genome shotgun (WGS) entry which is preliminary data.</text>
</comment>
<dbReference type="EC" id="1.4.4.2" evidence="8"/>
<evidence type="ECO:0000256" key="7">
    <source>
        <dbReference type="ARBA" id="ARBA00049026"/>
    </source>
</evidence>
<gene>
    <name evidence="8 11" type="primary">gcvP</name>
    <name evidence="11" type="ORF">ACFSRY_04695</name>
</gene>
<protein>
    <recommendedName>
        <fullName evidence="8">Glycine dehydrogenase (decarboxylating)</fullName>
        <ecNumber evidence="8">1.4.4.2</ecNumber>
    </recommendedName>
    <alternativeName>
        <fullName evidence="8">Glycine cleavage system P-protein</fullName>
    </alternativeName>
    <alternativeName>
        <fullName evidence="8">Glycine decarboxylase</fullName>
    </alternativeName>
    <alternativeName>
        <fullName evidence="8">Glycine dehydrogenase (aminomethyl-transferring)</fullName>
    </alternativeName>
</protein>
<dbReference type="Pfam" id="PF02347">
    <property type="entry name" value="GDC-P"/>
    <property type="match status" value="2"/>
</dbReference>
<feature type="domain" description="Glycine cleavage system P-protein N-terminal" evidence="9">
    <location>
        <begin position="480"/>
        <end position="743"/>
    </location>
</feature>
<evidence type="ECO:0000256" key="2">
    <source>
        <dbReference type="ARBA" id="ARBA00003788"/>
    </source>
</evidence>
<dbReference type="Proteomes" id="UP001597544">
    <property type="component" value="Unassembled WGS sequence"/>
</dbReference>
<dbReference type="SUPFAM" id="SSF53383">
    <property type="entry name" value="PLP-dependent transferases"/>
    <property type="match status" value="2"/>
</dbReference>
<dbReference type="Gene3D" id="3.40.640.10">
    <property type="entry name" value="Type I PLP-dependent aspartate aminotransferase-like (Major domain)"/>
    <property type="match status" value="2"/>
</dbReference>
<comment type="function">
    <text evidence="2 8">The glycine cleavage system catalyzes the degradation of glycine. The P protein binds the alpha-amino group of glycine through its pyridoxal phosphate cofactor; CO(2) is released and the remaining methylamine moiety is then transferred to the lipoamide cofactor of the H protein.</text>
</comment>
<dbReference type="GO" id="GO:0004375">
    <property type="term" value="F:glycine dehydrogenase (decarboxylating) activity"/>
    <property type="evidence" value="ECO:0007669"/>
    <property type="project" value="UniProtKB-EC"/>
</dbReference>
<proteinExistence type="inferred from homology"/>
<name>A0ABW5IJP2_9BACT</name>
<dbReference type="PANTHER" id="PTHR11773">
    <property type="entry name" value="GLYCINE DEHYDROGENASE, DECARBOXYLATING"/>
    <property type="match status" value="1"/>
</dbReference>
<comment type="cofactor">
    <cofactor evidence="1 8">
        <name>pyridoxal 5'-phosphate</name>
        <dbReference type="ChEBI" id="CHEBI:597326"/>
    </cofactor>
</comment>
<dbReference type="NCBIfam" id="NF003346">
    <property type="entry name" value="PRK04366.1"/>
    <property type="match status" value="1"/>
</dbReference>
<dbReference type="CDD" id="cd00613">
    <property type="entry name" value="GDC-P"/>
    <property type="match status" value="2"/>
</dbReference>
<evidence type="ECO:0000256" key="4">
    <source>
        <dbReference type="ARBA" id="ARBA00011690"/>
    </source>
</evidence>
<dbReference type="EMBL" id="JBHULU010000005">
    <property type="protein sequence ID" value="MFD2513152.1"/>
    <property type="molecule type" value="Genomic_DNA"/>
</dbReference>
<dbReference type="InterPro" id="IPR020581">
    <property type="entry name" value="GDC_P"/>
</dbReference>
<dbReference type="NCBIfam" id="TIGR00461">
    <property type="entry name" value="gcvP"/>
    <property type="match status" value="1"/>
</dbReference>
<dbReference type="Gene3D" id="3.90.1150.10">
    <property type="entry name" value="Aspartate Aminotransferase, domain 1"/>
    <property type="match status" value="2"/>
</dbReference>
<dbReference type="HAMAP" id="MF_00711">
    <property type="entry name" value="GcvP"/>
    <property type="match status" value="1"/>
</dbReference>
<accession>A0ABW5IJP2</accession>
<evidence type="ECO:0000259" key="9">
    <source>
        <dbReference type="Pfam" id="PF02347"/>
    </source>
</evidence>
<evidence type="ECO:0000256" key="6">
    <source>
        <dbReference type="ARBA" id="ARBA00023002"/>
    </source>
</evidence>
<dbReference type="InterPro" id="IPR015422">
    <property type="entry name" value="PyrdxlP-dep_Trfase_small"/>
</dbReference>
<feature type="modified residue" description="N6-(pyridoxal phosphate)lysine" evidence="8">
    <location>
        <position position="712"/>
    </location>
</feature>
<reference evidence="12" key="1">
    <citation type="journal article" date="2019" name="Int. J. Syst. Evol. Microbiol.">
        <title>The Global Catalogue of Microorganisms (GCM) 10K type strain sequencing project: providing services to taxonomists for standard genome sequencing and annotation.</title>
        <authorList>
            <consortium name="The Broad Institute Genomics Platform"/>
            <consortium name="The Broad Institute Genome Sequencing Center for Infectious Disease"/>
            <person name="Wu L."/>
            <person name="Ma J."/>
        </authorList>
    </citation>
    <scope>NUCLEOTIDE SEQUENCE [LARGE SCALE GENOMIC DNA]</scope>
    <source>
        <strain evidence="12">KCTC 42498</strain>
    </source>
</reference>
<dbReference type="InterPro" id="IPR049316">
    <property type="entry name" value="GDC-P_C"/>
</dbReference>